<name>A0A1W6SMI7_9PROT</name>
<dbReference type="CDD" id="cd06849">
    <property type="entry name" value="lipoyl_domain"/>
    <property type="match status" value="1"/>
</dbReference>
<dbReference type="InterPro" id="IPR000089">
    <property type="entry name" value="Biotin_lipoyl"/>
</dbReference>
<dbReference type="PANTHER" id="PTHR43178">
    <property type="entry name" value="DIHYDROLIPOAMIDE ACETYLTRANSFERASE COMPONENT OF PYRUVATE DEHYDROGENASE COMPLEX"/>
    <property type="match status" value="1"/>
</dbReference>
<dbReference type="InterPro" id="IPR006256">
    <property type="entry name" value="AcTrfase_Pyrv_DH_cplx"/>
</dbReference>
<comment type="subunit">
    <text evidence="2 9">Forms a 24-polypeptide structural core with octahedral symmetry.</text>
</comment>
<organism evidence="13 14">
    <name type="scientific">Nitrosospira lacus</name>
    <dbReference type="NCBI Taxonomy" id="1288494"/>
    <lineage>
        <taxon>Bacteria</taxon>
        <taxon>Pseudomonadati</taxon>
        <taxon>Pseudomonadota</taxon>
        <taxon>Betaproteobacteria</taxon>
        <taxon>Nitrosomonadales</taxon>
        <taxon>Nitrosomonadaceae</taxon>
        <taxon>Nitrosospira</taxon>
    </lineage>
</organism>
<evidence type="ECO:0000256" key="7">
    <source>
        <dbReference type="ARBA" id="ARBA00025211"/>
    </source>
</evidence>
<dbReference type="InterPro" id="IPR023213">
    <property type="entry name" value="CAT-like_dom_sf"/>
</dbReference>
<comment type="similarity">
    <text evidence="1 9">Belongs to the 2-oxoacid dehydrogenase family.</text>
</comment>
<gene>
    <name evidence="13" type="ORF">EBAPG3_003895</name>
</gene>
<dbReference type="SUPFAM" id="SSF51230">
    <property type="entry name" value="Single hybrid motif"/>
    <property type="match status" value="1"/>
</dbReference>
<dbReference type="InterPro" id="IPR050743">
    <property type="entry name" value="2-oxoacid_DH_E2_comp"/>
</dbReference>
<dbReference type="PROSITE" id="PS00189">
    <property type="entry name" value="LIPOYL"/>
    <property type="match status" value="1"/>
</dbReference>
<dbReference type="Gene3D" id="4.10.320.10">
    <property type="entry name" value="E3-binding domain"/>
    <property type="match status" value="1"/>
</dbReference>
<comment type="catalytic activity">
    <reaction evidence="8 9">
        <text>N(6)-[(R)-dihydrolipoyl]-L-lysyl-[protein] + acetyl-CoA = N(6)-[(R)-S(8)-acetyldihydrolipoyl]-L-lysyl-[protein] + CoA</text>
        <dbReference type="Rhea" id="RHEA:17017"/>
        <dbReference type="Rhea" id="RHEA-COMP:10475"/>
        <dbReference type="Rhea" id="RHEA-COMP:10478"/>
        <dbReference type="ChEBI" id="CHEBI:57287"/>
        <dbReference type="ChEBI" id="CHEBI:57288"/>
        <dbReference type="ChEBI" id="CHEBI:83100"/>
        <dbReference type="ChEBI" id="CHEBI:83111"/>
        <dbReference type="EC" id="2.3.1.12"/>
    </reaction>
</comment>
<dbReference type="Gene3D" id="3.30.559.10">
    <property type="entry name" value="Chloramphenicol acetyltransferase-like domain"/>
    <property type="match status" value="1"/>
</dbReference>
<evidence type="ECO:0000256" key="10">
    <source>
        <dbReference type="SAM" id="MobiDB-lite"/>
    </source>
</evidence>
<dbReference type="SUPFAM" id="SSF47005">
    <property type="entry name" value="Peripheral subunit-binding domain of 2-oxo acid dehydrogenase complex"/>
    <property type="match status" value="1"/>
</dbReference>
<dbReference type="EMBL" id="CP021106">
    <property type="protein sequence ID" value="ARO86982.1"/>
    <property type="molecule type" value="Genomic_DNA"/>
</dbReference>
<proteinExistence type="inferred from homology"/>
<dbReference type="PANTHER" id="PTHR43178:SF2">
    <property type="entry name" value="DIHYDROLIPOYLLYSINE-RESIDUE ACETYLTRANSFERASE COMPONENT OF PYRUVATE DEHYDROGENASE COMPLEX"/>
    <property type="match status" value="1"/>
</dbReference>
<dbReference type="FunFam" id="3.30.559.10:FF:000004">
    <property type="entry name" value="Acetyltransferase component of pyruvate dehydrogenase complex"/>
    <property type="match status" value="1"/>
</dbReference>
<evidence type="ECO:0000259" key="12">
    <source>
        <dbReference type="PROSITE" id="PS51826"/>
    </source>
</evidence>
<feature type="compositionally biased region" description="Low complexity" evidence="10">
    <location>
        <begin position="124"/>
        <end position="145"/>
    </location>
</feature>
<evidence type="ECO:0000256" key="8">
    <source>
        <dbReference type="ARBA" id="ARBA00048370"/>
    </source>
</evidence>
<evidence type="ECO:0000256" key="5">
    <source>
        <dbReference type="ARBA" id="ARBA00022823"/>
    </source>
</evidence>
<dbReference type="AlphaFoldDB" id="A0A1W6SMI7"/>
<dbReference type="PROSITE" id="PS51826">
    <property type="entry name" value="PSBD"/>
    <property type="match status" value="1"/>
</dbReference>
<dbReference type="PROSITE" id="PS50968">
    <property type="entry name" value="BIOTINYL_LIPOYL"/>
    <property type="match status" value="1"/>
</dbReference>
<dbReference type="GO" id="GO:0031405">
    <property type="term" value="F:lipoic acid binding"/>
    <property type="evidence" value="ECO:0007669"/>
    <property type="project" value="TreeGrafter"/>
</dbReference>
<protein>
    <recommendedName>
        <fullName evidence="9">Acetyltransferase component of pyruvate dehydrogenase complex</fullName>
        <ecNumber evidence="9">2.3.1.12</ecNumber>
    </recommendedName>
</protein>
<feature type="domain" description="Peripheral subunit-binding (PSBD)" evidence="12">
    <location>
        <begin position="156"/>
        <end position="193"/>
    </location>
</feature>
<evidence type="ECO:0000256" key="2">
    <source>
        <dbReference type="ARBA" id="ARBA00011484"/>
    </source>
</evidence>
<dbReference type="RefSeq" id="WP_004178177.1">
    <property type="nucleotide sequence ID" value="NZ_CP021106.3"/>
</dbReference>
<dbReference type="InterPro" id="IPR004167">
    <property type="entry name" value="PSBD"/>
</dbReference>
<dbReference type="EC" id="2.3.1.12" evidence="9"/>
<dbReference type="Pfam" id="PF00364">
    <property type="entry name" value="Biotin_lipoyl"/>
    <property type="match status" value="1"/>
</dbReference>
<sequence>MAETKQVLIPDIGDFKDVPVIEVLVKAGDSIKVEDPLIVLESDKATIEVPSPFEGVIGDVLVKVGDKVSEGTPILAMQVVETDNSVKISQAALSTGLASRQAPKSSPPSASAQPADFLERSEAEASPSASAQIPTPQPIGQSISPPIDEAAFAKAHASPSVRRFARELGVSLGLVSGSGPKQRILREDVQGYVKAELSKPRGGNGAGLNLLPWPQVNFAKFGPVELKPLSRIKKISGTNLHRNWVMIPHVTQFDEADITELEALRKESNEASKKDGVKVTILAFLMRASIAALKKFPEFNASLDGASFDSAGGAVNLVIKHYYHLGFAADTPNGLVVPVIRDVDQKGVIDIGREMANLAVLAREGKLKPVEMQGASFTISSLGGIGGTAFTPIINAPEVAILGVSRASIKPVYRDGQFVPRLMLPLSLSYDHRVIDGATAARFTSHLVEVLADMRRVLL</sequence>
<feature type="compositionally biased region" description="Low complexity" evidence="10">
    <location>
        <begin position="98"/>
        <end position="115"/>
    </location>
</feature>
<evidence type="ECO:0000256" key="6">
    <source>
        <dbReference type="ARBA" id="ARBA00023315"/>
    </source>
</evidence>
<evidence type="ECO:0000256" key="3">
    <source>
        <dbReference type="ARBA" id="ARBA00022679"/>
    </source>
</evidence>
<dbReference type="GO" id="GO:0004742">
    <property type="term" value="F:dihydrolipoyllysine-residue acetyltransferase activity"/>
    <property type="evidence" value="ECO:0007669"/>
    <property type="project" value="UniProtKB-UniRule"/>
</dbReference>
<dbReference type="OrthoDB" id="9805770at2"/>
<dbReference type="KEGG" id="nlc:EBAPG3_003895"/>
<feature type="domain" description="Lipoyl-binding" evidence="11">
    <location>
        <begin position="4"/>
        <end position="78"/>
    </location>
</feature>
<accession>A0A1W6SMI7</accession>
<dbReference type="SUPFAM" id="SSF52777">
    <property type="entry name" value="CoA-dependent acyltransferases"/>
    <property type="match status" value="1"/>
</dbReference>
<keyword evidence="6 9" id="KW-0012">Acyltransferase</keyword>
<dbReference type="InterPro" id="IPR011053">
    <property type="entry name" value="Single_hybrid_motif"/>
</dbReference>
<reference evidence="13 14" key="1">
    <citation type="journal article" date="2015" name="Int. J. Syst. Evol. Microbiol.">
        <title>Nitrosospira lacus sp. nov., a psychrotolerant, ammonia-oxidizing bacterium from sandy lake sediment.</title>
        <authorList>
            <person name="Urakawa H."/>
            <person name="Garcia J.C."/>
            <person name="Nielsen J.L."/>
            <person name="Le V.Q."/>
            <person name="Kozlowski J.A."/>
            <person name="Stein L.Y."/>
            <person name="Lim C.K."/>
            <person name="Pommerening-Roser A."/>
            <person name="Martens-Habbena W."/>
            <person name="Stahl D.A."/>
            <person name="Klotz M.G."/>
        </authorList>
    </citation>
    <scope>NUCLEOTIDE SEQUENCE [LARGE SCALE GENOMIC DNA]</scope>
    <source>
        <strain evidence="13 14">APG3</strain>
    </source>
</reference>
<dbReference type="Gene3D" id="2.40.50.100">
    <property type="match status" value="1"/>
</dbReference>
<evidence type="ECO:0000259" key="11">
    <source>
        <dbReference type="PROSITE" id="PS50968"/>
    </source>
</evidence>
<feature type="region of interest" description="Disordered" evidence="10">
    <location>
        <begin position="98"/>
        <end position="145"/>
    </location>
</feature>
<evidence type="ECO:0000313" key="13">
    <source>
        <dbReference type="EMBL" id="ARO86982.1"/>
    </source>
</evidence>
<dbReference type="NCBIfam" id="TIGR01348">
    <property type="entry name" value="PDHac_trf_long"/>
    <property type="match status" value="1"/>
</dbReference>
<keyword evidence="4" id="KW-0677">Repeat</keyword>
<dbReference type="GO" id="GO:0005737">
    <property type="term" value="C:cytoplasm"/>
    <property type="evidence" value="ECO:0007669"/>
    <property type="project" value="TreeGrafter"/>
</dbReference>
<dbReference type="GO" id="GO:0045254">
    <property type="term" value="C:pyruvate dehydrogenase complex"/>
    <property type="evidence" value="ECO:0007669"/>
    <property type="project" value="UniProtKB-UniRule"/>
</dbReference>
<keyword evidence="3 9" id="KW-0808">Transferase</keyword>
<dbReference type="Proteomes" id="UP000012179">
    <property type="component" value="Chromosome"/>
</dbReference>
<comment type="cofactor">
    <cofactor evidence="9">
        <name>(R)-lipoate</name>
        <dbReference type="ChEBI" id="CHEBI:83088"/>
    </cofactor>
    <text evidence="9">Binds 1 lipoyl cofactor covalently.</text>
</comment>
<dbReference type="eggNOG" id="COG0508">
    <property type="taxonomic scope" value="Bacteria"/>
</dbReference>
<evidence type="ECO:0000313" key="14">
    <source>
        <dbReference type="Proteomes" id="UP000012179"/>
    </source>
</evidence>
<evidence type="ECO:0000256" key="9">
    <source>
        <dbReference type="RuleBase" id="RU361137"/>
    </source>
</evidence>
<dbReference type="InterPro" id="IPR003016">
    <property type="entry name" value="2-oxoA_DH_lipoyl-BS"/>
</dbReference>
<keyword evidence="14" id="KW-1185">Reference proteome</keyword>
<dbReference type="GO" id="GO:0006086">
    <property type="term" value="P:pyruvate decarboxylation to acetyl-CoA"/>
    <property type="evidence" value="ECO:0007669"/>
    <property type="project" value="UniProtKB-UniRule"/>
</dbReference>
<evidence type="ECO:0000256" key="4">
    <source>
        <dbReference type="ARBA" id="ARBA00022737"/>
    </source>
</evidence>
<dbReference type="Pfam" id="PF02817">
    <property type="entry name" value="E3_binding"/>
    <property type="match status" value="1"/>
</dbReference>
<evidence type="ECO:0000256" key="1">
    <source>
        <dbReference type="ARBA" id="ARBA00007317"/>
    </source>
</evidence>
<keyword evidence="5 9" id="KW-0450">Lipoyl</keyword>
<dbReference type="InterPro" id="IPR001078">
    <property type="entry name" value="2-oxoacid_DH_actylTfrase"/>
</dbReference>
<dbReference type="Pfam" id="PF00198">
    <property type="entry name" value="2-oxoacid_dh"/>
    <property type="match status" value="1"/>
</dbReference>
<dbReference type="InterPro" id="IPR036625">
    <property type="entry name" value="E3-bd_dom_sf"/>
</dbReference>
<comment type="function">
    <text evidence="7">The pyruvate dehydrogenase complex catalyzes the overall conversion of pyruvate to acetyl-CoA and CO(2). It contains multiple copies of three enzymatic components: pyruvate dehydrogenase (E1), dihydrolipoamide acetyltransferase (E2) and lipoamide dehydrogenase (E3).</text>
</comment>